<sequence length="380" mass="43203">NNTIVSNINGDATSCTSRQEMAQGDLEVDQGFRWGKSLPVPSVQEMVKRDPLCVPERYIRDRIDEPGNGALAASLEIPVIDFSLLSSGLECERAKLDAACKDWGFFQIINHGIDEEVLHKMRTAMSGFFELAIDDKKKYSMPADDLQGYGQAYVISEEQKLDWGDMIFLVTRPTRFRKLKYWPTMVPDFKDTVEVYSAEMERVTKELLANLSLVMNMKKDGLLRLHGEMKQGMRMNYYPACWRPDEVLGVSPHSDGSSITVLLQDDGIVALQIKHKGMWVPVKPIPNALVVNIGDVLEAWSNGMYQSIEHRAITNKQTARMSLASFTLPHDDVEIGPVDQMVNDHRPKMYRRVKYVDYLRHTLGRKMDGKAHTHILKLEN</sequence>
<dbReference type="SUPFAM" id="SSF51197">
    <property type="entry name" value="Clavaminate synthase-like"/>
    <property type="match status" value="1"/>
</dbReference>
<evidence type="ECO:0000256" key="5">
    <source>
        <dbReference type="RuleBase" id="RU003682"/>
    </source>
</evidence>
<comment type="similarity">
    <text evidence="1 5">Belongs to the iron/ascorbate-dependent oxidoreductase family.</text>
</comment>
<accession>A0A1D1Z7A2</accession>
<dbReference type="Pfam" id="PF14226">
    <property type="entry name" value="DIOX_N"/>
    <property type="match status" value="1"/>
</dbReference>
<evidence type="ECO:0000256" key="2">
    <source>
        <dbReference type="ARBA" id="ARBA00022723"/>
    </source>
</evidence>
<dbReference type="InterPro" id="IPR005123">
    <property type="entry name" value="Oxoglu/Fe-dep_dioxygenase_dom"/>
</dbReference>
<evidence type="ECO:0000313" key="7">
    <source>
        <dbReference type="EMBL" id="JAT62761.1"/>
    </source>
</evidence>
<dbReference type="InterPro" id="IPR044861">
    <property type="entry name" value="IPNS-like_FE2OG_OXY"/>
</dbReference>
<dbReference type="InterPro" id="IPR050295">
    <property type="entry name" value="Plant_2OG-oxidoreductases"/>
</dbReference>
<feature type="domain" description="Fe2OG dioxygenase" evidence="6">
    <location>
        <begin position="229"/>
        <end position="329"/>
    </location>
</feature>
<keyword evidence="3 5" id="KW-0560">Oxidoreductase</keyword>
<keyword evidence="4 5" id="KW-0408">Iron</keyword>
<dbReference type="PANTHER" id="PTHR47991">
    <property type="entry name" value="OXOGLUTARATE/IRON-DEPENDENT DIOXYGENASE"/>
    <property type="match status" value="1"/>
</dbReference>
<feature type="non-terminal residue" evidence="7">
    <location>
        <position position="1"/>
    </location>
</feature>
<dbReference type="Gene3D" id="2.60.120.330">
    <property type="entry name" value="B-lactam Antibiotic, Isopenicillin N Synthase, Chain"/>
    <property type="match status" value="1"/>
</dbReference>
<dbReference type="Pfam" id="PF03171">
    <property type="entry name" value="2OG-FeII_Oxy"/>
    <property type="match status" value="1"/>
</dbReference>
<evidence type="ECO:0000259" key="6">
    <source>
        <dbReference type="PROSITE" id="PS51471"/>
    </source>
</evidence>
<evidence type="ECO:0000256" key="1">
    <source>
        <dbReference type="ARBA" id="ARBA00008056"/>
    </source>
</evidence>
<dbReference type="GO" id="GO:0046872">
    <property type="term" value="F:metal ion binding"/>
    <property type="evidence" value="ECO:0007669"/>
    <property type="project" value="UniProtKB-KW"/>
</dbReference>
<evidence type="ECO:0000256" key="3">
    <source>
        <dbReference type="ARBA" id="ARBA00023002"/>
    </source>
</evidence>
<organism evidence="7">
    <name type="scientific">Anthurium amnicola</name>
    <dbReference type="NCBI Taxonomy" id="1678845"/>
    <lineage>
        <taxon>Eukaryota</taxon>
        <taxon>Viridiplantae</taxon>
        <taxon>Streptophyta</taxon>
        <taxon>Embryophyta</taxon>
        <taxon>Tracheophyta</taxon>
        <taxon>Spermatophyta</taxon>
        <taxon>Magnoliopsida</taxon>
        <taxon>Liliopsida</taxon>
        <taxon>Araceae</taxon>
        <taxon>Pothoideae</taxon>
        <taxon>Potheae</taxon>
        <taxon>Anthurium</taxon>
    </lineage>
</organism>
<evidence type="ECO:0000256" key="4">
    <source>
        <dbReference type="ARBA" id="ARBA00023004"/>
    </source>
</evidence>
<keyword evidence="2 5" id="KW-0479">Metal-binding</keyword>
<proteinExistence type="inferred from homology"/>
<dbReference type="EMBL" id="GDJX01005175">
    <property type="protein sequence ID" value="JAT62761.1"/>
    <property type="molecule type" value="Transcribed_RNA"/>
</dbReference>
<reference evidence="7" key="1">
    <citation type="submission" date="2015-07" db="EMBL/GenBank/DDBJ databases">
        <title>Transcriptome Assembly of Anthurium amnicola.</title>
        <authorList>
            <person name="Suzuki J."/>
        </authorList>
    </citation>
    <scope>NUCLEOTIDE SEQUENCE</scope>
</reference>
<gene>
    <name evidence="7" type="primary">SRG1_0</name>
    <name evidence="7" type="ORF">g.20886</name>
</gene>
<dbReference type="InterPro" id="IPR027443">
    <property type="entry name" value="IPNS-like_sf"/>
</dbReference>
<dbReference type="PROSITE" id="PS51471">
    <property type="entry name" value="FE2OG_OXY"/>
    <property type="match status" value="1"/>
</dbReference>
<dbReference type="InterPro" id="IPR026992">
    <property type="entry name" value="DIOX_N"/>
</dbReference>
<dbReference type="GO" id="GO:0016491">
    <property type="term" value="F:oxidoreductase activity"/>
    <property type="evidence" value="ECO:0007669"/>
    <property type="project" value="UniProtKB-KW"/>
</dbReference>
<dbReference type="FunFam" id="2.60.120.330:FF:000079">
    <property type="entry name" value="Protein SRG1"/>
    <property type="match status" value="1"/>
</dbReference>
<name>A0A1D1Z7A2_9ARAE</name>
<protein>
    <submittedName>
        <fullName evidence="7">Protein SRG1</fullName>
    </submittedName>
</protein>
<dbReference type="AlphaFoldDB" id="A0A1D1Z7A2"/>